<dbReference type="EMBL" id="CP047394">
    <property type="protein sequence ID" value="QHE63302.1"/>
    <property type="molecule type" value="Genomic_DNA"/>
</dbReference>
<keyword evidence="1" id="KW-0812">Transmembrane</keyword>
<dbReference type="Proteomes" id="UP000465062">
    <property type="component" value="Chromosome"/>
</dbReference>
<keyword evidence="1" id="KW-0472">Membrane</keyword>
<name>A0A6I6UVV6_9BACI</name>
<gene>
    <name evidence="2" type="ORF">FHE72_21670</name>
</gene>
<feature type="transmembrane region" description="Helical" evidence="1">
    <location>
        <begin position="31"/>
        <end position="53"/>
    </location>
</feature>
<sequence>MIQYNDLWLYGFWSQQASEEKFIVYGIKKRVLLSTVISQLILVCLYLFLLLTYSFEQTSFILVLLFVTMFISILMIQRSIQWLLYDSSTGQIKILSRGLKAPDDIKGTFTMSKKTFIEKSGFHEEGKR</sequence>
<accession>A0A6I6UVV6</accession>
<dbReference type="KEGG" id="bvq:FHE72_21670"/>
<keyword evidence="1" id="KW-1133">Transmembrane helix</keyword>
<dbReference type="AlphaFoldDB" id="A0A6I6UVV6"/>
<organism evidence="2 3">
    <name type="scientific">Rossellomorea vietnamensis</name>
    <dbReference type="NCBI Taxonomy" id="218284"/>
    <lineage>
        <taxon>Bacteria</taxon>
        <taxon>Bacillati</taxon>
        <taxon>Bacillota</taxon>
        <taxon>Bacilli</taxon>
        <taxon>Bacillales</taxon>
        <taxon>Bacillaceae</taxon>
        <taxon>Rossellomorea</taxon>
    </lineage>
</organism>
<feature type="transmembrane region" description="Helical" evidence="1">
    <location>
        <begin position="59"/>
        <end position="76"/>
    </location>
</feature>
<proteinExistence type="predicted"/>
<evidence type="ECO:0000256" key="1">
    <source>
        <dbReference type="SAM" id="Phobius"/>
    </source>
</evidence>
<protein>
    <submittedName>
        <fullName evidence="2">Uncharacterized protein</fullName>
    </submittedName>
</protein>
<reference evidence="2 3" key="1">
    <citation type="submission" date="2019-06" db="EMBL/GenBank/DDBJ databases">
        <title>An operon consisting of a P-type ATPase gene and a transcriptional regular gene given the different cadmium resistance in Bacillus vietamensis 151-6 and Bacillus marisflavi 151-25.</title>
        <authorList>
            <person name="Yu X."/>
        </authorList>
    </citation>
    <scope>NUCLEOTIDE SEQUENCE [LARGE SCALE GENOMIC DNA]</scope>
    <source>
        <strain evidence="2 3">151-6</strain>
    </source>
</reference>
<evidence type="ECO:0000313" key="3">
    <source>
        <dbReference type="Proteomes" id="UP000465062"/>
    </source>
</evidence>
<dbReference type="RefSeq" id="WP_159362981.1">
    <property type="nucleotide sequence ID" value="NZ_CP047394.1"/>
</dbReference>
<evidence type="ECO:0000313" key="2">
    <source>
        <dbReference type="EMBL" id="QHE63302.1"/>
    </source>
</evidence>